<keyword evidence="4" id="KW-1185">Reference proteome</keyword>
<evidence type="ECO:0000313" key="4">
    <source>
        <dbReference type="Proteomes" id="UP000317318"/>
    </source>
</evidence>
<keyword evidence="2" id="KW-1133">Transmembrane helix</keyword>
<sequence length="1200" mass="133459">MSTLVRDRRTADRTKSHPQFVMRAALALVALIVGWATCGSIALADPPYLEFVDGLRDRGYYDYALIYLDQLEDDRSVPTDISVLIPYERATTLIQSARSKRDFQTQLRELEQASESLQLFVSRNPDHPKVAQANSERGKILMGKAEALLLQAKSPSNRSKAKELRTDARDSILEARRIFTDAKDRYEQEWKSFGLNIPAEEKEKRAERDRAETRFMSSQLDLAQTIYLEAQTYPDDDEKRRGLLKEAAEAYADITERYRTMIAGLYAKLWRAKAFEEMSARPDESQRLDDKIAEESRSNLRRAEALYRELLENDVSRSSTAQQIKDTARMFYLIVRNHPLNGDHAIVVQEASDWLSLRRGKAAATKTALGVRWQRAIAFERLAESAEISPSERTSYLRSALQDASFINSYPGEYRDVSREMIQRLKALLGDSEKDPEDFDEAYGLANSLIKQIDPLRNQVSQAKNKQDRSRFQASFQAHLDETARILKLALLLAGESVDAVLVDRTRYLLAYVEYLSGRPYDAAVLGEYVGRHTTADKTKTDLPADAAYLALLAFVKLLDDVPNGQSDDFEIRQVRRVADLIVSEYPTTPKADDARMTLGVLFNQRDDSVEAAKWFSSIPSSSDRFAEGQLSAGQAFWNAYLDALAAPNEQRIPQGELDQLRQNARDRLTRGIEELDKTLPAGRTAPDNFVAAQLSLVQIENSDGNYQKAVDILTKGPRPITDAVAIEKGKDRPDKGIKSVAFASLAYRQLLRAYVGLQQIDPALTAMRELERIGGEGNTEVFVDLGRQIKEEVERLPEGAERDSVLSAFDRFLSKLSELKQGQTYSSLIWIAETYFGLARAVEGDKKSRYFDQAASAYQEILTKSGTGGFMPADREPGIRLRLAEVERVRKNYDIAYGHAKAVLKANPNALNGQVEAATILMNWGSDKASEKLTLAIRGDDSDPQAVVWGWGQIASRLQRMIESGRGTPDFEDQYLDARYNLTESARLAATAAGDPQARQKGLNRAKQQLLTFVATTPRSEISDEWWGKLDSLYGSIQRNLAGDPPNYRPEPLVPAQDFAPVATTTREPTESATGAANNPQTPTEPTVAPIPEGPNWLLVSLGVLVAFGVTGGVVFSSMKGGRRGRRRRSTVASAASTVSSGAGSKSKPSPKKQAPQSGRPAGKTQRPAKPSASKTEKPTGRTQSPKQGRPKRKPRPES</sequence>
<keyword evidence="2" id="KW-0812">Transmembrane</keyword>
<evidence type="ECO:0000256" key="2">
    <source>
        <dbReference type="SAM" id="Phobius"/>
    </source>
</evidence>
<dbReference type="KEGG" id="svp:Pan189_35490"/>
<feature type="compositionally biased region" description="Low complexity" evidence="1">
    <location>
        <begin position="1132"/>
        <end position="1160"/>
    </location>
</feature>
<dbReference type="AlphaFoldDB" id="A0A517R5G8"/>
<dbReference type="Proteomes" id="UP000317318">
    <property type="component" value="Chromosome"/>
</dbReference>
<evidence type="ECO:0000313" key="3">
    <source>
        <dbReference type="EMBL" id="QDT39146.1"/>
    </source>
</evidence>
<proteinExistence type="predicted"/>
<keyword evidence="2" id="KW-0472">Membrane</keyword>
<accession>A0A517R5G8</accession>
<reference evidence="3 4" key="1">
    <citation type="submission" date="2019-02" db="EMBL/GenBank/DDBJ databases">
        <title>Deep-cultivation of Planctomycetes and their phenomic and genomic characterization uncovers novel biology.</title>
        <authorList>
            <person name="Wiegand S."/>
            <person name="Jogler M."/>
            <person name="Boedeker C."/>
            <person name="Pinto D."/>
            <person name="Vollmers J."/>
            <person name="Rivas-Marin E."/>
            <person name="Kohn T."/>
            <person name="Peeters S.H."/>
            <person name="Heuer A."/>
            <person name="Rast P."/>
            <person name="Oberbeckmann S."/>
            <person name="Bunk B."/>
            <person name="Jeske O."/>
            <person name="Meyerdierks A."/>
            <person name="Storesund J.E."/>
            <person name="Kallscheuer N."/>
            <person name="Luecker S."/>
            <person name="Lage O.M."/>
            <person name="Pohl T."/>
            <person name="Merkel B.J."/>
            <person name="Hornburger P."/>
            <person name="Mueller R.-W."/>
            <person name="Bruemmer F."/>
            <person name="Labrenz M."/>
            <person name="Spormann A.M."/>
            <person name="Op den Camp H."/>
            <person name="Overmann J."/>
            <person name="Amann R."/>
            <person name="Jetten M.S.M."/>
            <person name="Mascher T."/>
            <person name="Medema M.H."/>
            <person name="Devos D.P."/>
            <person name="Kaster A.-K."/>
            <person name="Ovreas L."/>
            <person name="Rohde M."/>
            <person name="Galperin M.Y."/>
            <person name="Jogler C."/>
        </authorList>
    </citation>
    <scope>NUCLEOTIDE SEQUENCE [LARGE SCALE GENOMIC DNA]</scope>
    <source>
        <strain evidence="3 4">Pan189</strain>
    </source>
</reference>
<feature type="compositionally biased region" description="Polar residues" evidence="1">
    <location>
        <begin position="1065"/>
        <end position="1086"/>
    </location>
</feature>
<dbReference type="Gene3D" id="1.25.40.10">
    <property type="entry name" value="Tetratricopeptide repeat domain"/>
    <property type="match status" value="2"/>
</dbReference>
<evidence type="ECO:0000256" key="1">
    <source>
        <dbReference type="SAM" id="MobiDB-lite"/>
    </source>
</evidence>
<gene>
    <name evidence="3" type="ORF">Pan189_35490</name>
</gene>
<organism evidence="3 4">
    <name type="scientific">Stratiformator vulcanicus</name>
    <dbReference type="NCBI Taxonomy" id="2527980"/>
    <lineage>
        <taxon>Bacteria</taxon>
        <taxon>Pseudomonadati</taxon>
        <taxon>Planctomycetota</taxon>
        <taxon>Planctomycetia</taxon>
        <taxon>Planctomycetales</taxon>
        <taxon>Planctomycetaceae</taxon>
        <taxon>Stratiformator</taxon>
    </lineage>
</organism>
<dbReference type="InterPro" id="IPR011990">
    <property type="entry name" value="TPR-like_helical_dom_sf"/>
</dbReference>
<feature type="compositionally biased region" description="Basic residues" evidence="1">
    <location>
        <begin position="1190"/>
        <end position="1200"/>
    </location>
</feature>
<feature type="region of interest" description="Disordered" evidence="1">
    <location>
        <begin position="1116"/>
        <end position="1200"/>
    </location>
</feature>
<evidence type="ECO:0008006" key="5">
    <source>
        <dbReference type="Google" id="ProtNLM"/>
    </source>
</evidence>
<dbReference type="RefSeq" id="WP_145365310.1">
    <property type="nucleotide sequence ID" value="NZ_CP036268.1"/>
</dbReference>
<protein>
    <recommendedName>
        <fullName evidence="5">Tetratricopeptide repeat protein</fullName>
    </recommendedName>
</protein>
<feature type="compositionally biased region" description="Basic residues" evidence="1">
    <location>
        <begin position="1122"/>
        <end position="1131"/>
    </location>
</feature>
<feature type="region of interest" description="Disordered" evidence="1">
    <location>
        <begin position="1065"/>
        <end position="1091"/>
    </location>
</feature>
<dbReference type="EMBL" id="CP036268">
    <property type="protein sequence ID" value="QDT39146.1"/>
    <property type="molecule type" value="Genomic_DNA"/>
</dbReference>
<feature type="transmembrane region" description="Helical" evidence="2">
    <location>
        <begin position="1098"/>
        <end position="1120"/>
    </location>
</feature>
<dbReference type="OrthoDB" id="224351at2"/>
<name>A0A517R5G8_9PLAN</name>